<dbReference type="EMBL" id="JAASQI010000006">
    <property type="protein sequence ID" value="NIJ58885.1"/>
    <property type="molecule type" value="Genomic_DNA"/>
</dbReference>
<dbReference type="RefSeq" id="WP_166953704.1">
    <property type="nucleotide sequence ID" value="NZ_JAASQI010000006.1"/>
</dbReference>
<protein>
    <submittedName>
        <fullName evidence="1">4-hydroxybenzoyl-CoA thioesterase</fullName>
        <ecNumber evidence="1">3.1.2.23</ecNumber>
    </submittedName>
</protein>
<dbReference type="GO" id="GO:0018739">
    <property type="term" value="F:4-hydroxybenzoyl-CoA thioesterase activity"/>
    <property type="evidence" value="ECO:0007669"/>
    <property type="project" value="UniProtKB-EC"/>
</dbReference>
<evidence type="ECO:0000313" key="2">
    <source>
        <dbReference type="Proteomes" id="UP001429580"/>
    </source>
</evidence>
<dbReference type="Pfam" id="PF13279">
    <property type="entry name" value="4HBT_2"/>
    <property type="match status" value="1"/>
</dbReference>
<gene>
    <name evidence="1" type="ORF">FHS82_002740</name>
</gene>
<proteinExistence type="predicted"/>
<keyword evidence="1" id="KW-0378">Hydrolase</keyword>
<dbReference type="Proteomes" id="UP001429580">
    <property type="component" value="Unassembled WGS sequence"/>
</dbReference>
<dbReference type="PANTHER" id="PTHR31793:SF24">
    <property type="entry name" value="LONG-CHAIN ACYL-COA THIOESTERASE FADM"/>
    <property type="match status" value="1"/>
</dbReference>
<name>A0ABX0V538_9HYPH</name>
<dbReference type="CDD" id="cd00586">
    <property type="entry name" value="4HBT"/>
    <property type="match status" value="1"/>
</dbReference>
<sequence>MFETSRPLRFSNCDPAGIAYFPSYIDMLVGVTEDFFTDIGAPWTTLIHERRIGVPTVRLDVTFAKPAFHGDRLDFTLRVVGIGRSSLDFAHHVAVGGDTVWTASQRLVATSLKNHRPIAWPDDIRTTLSHHLEVNDAQGPAT</sequence>
<keyword evidence="2" id="KW-1185">Reference proteome</keyword>
<dbReference type="PANTHER" id="PTHR31793">
    <property type="entry name" value="4-HYDROXYBENZOYL-COA THIOESTERASE FAMILY MEMBER"/>
    <property type="match status" value="1"/>
</dbReference>
<accession>A0ABX0V538</accession>
<dbReference type="InterPro" id="IPR029069">
    <property type="entry name" value="HotDog_dom_sf"/>
</dbReference>
<dbReference type="SUPFAM" id="SSF54637">
    <property type="entry name" value="Thioesterase/thiol ester dehydrase-isomerase"/>
    <property type="match status" value="1"/>
</dbReference>
<evidence type="ECO:0000313" key="1">
    <source>
        <dbReference type="EMBL" id="NIJ58885.1"/>
    </source>
</evidence>
<comment type="caution">
    <text evidence="1">The sequence shown here is derived from an EMBL/GenBank/DDBJ whole genome shotgun (WGS) entry which is preliminary data.</text>
</comment>
<dbReference type="Gene3D" id="3.10.129.10">
    <property type="entry name" value="Hotdog Thioesterase"/>
    <property type="match status" value="1"/>
</dbReference>
<dbReference type="EC" id="3.1.2.23" evidence="1"/>
<organism evidence="1 2">
    <name type="scientific">Pseudochelatococcus lubricantis</name>
    <dbReference type="NCBI Taxonomy" id="1538102"/>
    <lineage>
        <taxon>Bacteria</taxon>
        <taxon>Pseudomonadati</taxon>
        <taxon>Pseudomonadota</taxon>
        <taxon>Alphaproteobacteria</taxon>
        <taxon>Hyphomicrobiales</taxon>
        <taxon>Chelatococcaceae</taxon>
        <taxon>Pseudochelatococcus</taxon>
    </lineage>
</organism>
<reference evidence="1 2" key="1">
    <citation type="submission" date="2020-03" db="EMBL/GenBank/DDBJ databases">
        <title>Genomic Encyclopedia of Type Strains, Phase IV (KMG-IV): sequencing the most valuable type-strain genomes for metagenomic binning, comparative biology and taxonomic classification.</title>
        <authorList>
            <person name="Goeker M."/>
        </authorList>
    </citation>
    <scope>NUCLEOTIDE SEQUENCE [LARGE SCALE GENOMIC DNA]</scope>
    <source>
        <strain evidence="1 2">DSM 103870</strain>
    </source>
</reference>
<dbReference type="InterPro" id="IPR050563">
    <property type="entry name" value="4-hydroxybenzoyl-CoA_TE"/>
</dbReference>